<dbReference type="SUPFAM" id="SSF52266">
    <property type="entry name" value="SGNH hydrolase"/>
    <property type="match status" value="1"/>
</dbReference>
<evidence type="ECO:0000313" key="1">
    <source>
        <dbReference type="EMBL" id="MBL6449599.1"/>
    </source>
</evidence>
<dbReference type="Gene3D" id="3.40.50.1110">
    <property type="entry name" value="SGNH hydrolase"/>
    <property type="match status" value="1"/>
</dbReference>
<dbReference type="AlphaFoldDB" id="A0A937KEH5"/>
<gene>
    <name evidence="1" type="ORF">JMN32_25030</name>
</gene>
<dbReference type="Proteomes" id="UP000614216">
    <property type="component" value="Unassembled WGS sequence"/>
</dbReference>
<evidence type="ECO:0008006" key="3">
    <source>
        <dbReference type="Google" id="ProtNLM"/>
    </source>
</evidence>
<accession>A0A937KEH5</accession>
<dbReference type="RefSeq" id="WP_202859147.1">
    <property type="nucleotide sequence ID" value="NZ_JAEUGD010000067.1"/>
</dbReference>
<reference evidence="1" key="1">
    <citation type="submission" date="2021-01" db="EMBL/GenBank/DDBJ databases">
        <title>Fulvivirga kasyanovii gen. nov., sp nov., a novel member of the phylum Bacteroidetes isolated from seawater in a mussel farm.</title>
        <authorList>
            <person name="Zhao L.-H."/>
            <person name="Wang Z.-J."/>
        </authorList>
    </citation>
    <scope>NUCLEOTIDE SEQUENCE</scope>
    <source>
        <strain evidence="1">29W222</strain>
    </source>
</reference>
<evidence type="ECO:0000313" key="2">
    <source>
        <dbReference type="Proteomes" id="UP000614216"/>
    </source>
</evidence>
<sequence length="684" mass="77700">MELKETSNKVAELVYSGASIDLSNELALFIEEQQEPATKSTEPVSRPEKVGRWIKDDISGNYVKNPEFDSEDDNWSEVEFITPGSEDVYRIVLIGESVARCTHFPHEYCAARVVEKMLSESIPGRKIEVVDLAKEGMRFEQLMEVISESVLLNPDMVIVFAGNNWQPGSSLGTPYNFNMLQKTVGTSGQTQFIKDTLRDSLKSNVNDFKELLTGINAEYNIPVLYVMPEFNLGGFKPARKEYVSHFLPGNKMKIWSEAYDSCLHAEASGGWEEVKKLAGQMMDMDTEHPFAYEMMAKYFEHIGDLRQRREFLEQLKDKALINAIGTSAPRRFTVIRELVNDILKESPVTVVDLQEVLKKHSHEGIPGNELFLDYCHLNFRGIHLAMGALASQIASILGVNIDAASMSAIESPVSERVLSITHFQAAIHNYYVGQDTPLLYHHCCEALKHADDELVEAYHKSCILFSKRSSAVFSDELHFLSEVYPFENFSVFGHPRNKKLMFIELVDAMTKALQVVKKIEIADEIKNIRIQEYKIGKEPVDLLESPYAERSFQEFLCDEDVAYYRAHETRSSFICVADASENIELDVTARIPDFAFCDINSAVKVYVNGDLYETVRVCDEWTNIKISIKREVLGAGVNKLEFVWPVPEKQVMRKLYKTLSLPGEIINMIYYTFAEMFAIRAVTS</sequence>
<dbReference type="GO" id="GO:0016788">
    <property type="term" value="F:hydrolase activity, acting on ester bonds"/>
    <property type="evidence" value="ECO:0007669"/>
    <property type="project" value="UniProtKB-ARBA"/>
</dbReference>
<proteinExistence type="predicted"/>
<protein>
    <recommendedName>
        <fullName evidence="3">SGNH hydrolase-type esterase domain-containing protein</fullName>
    </recommendedName>
</protein>
<dbReference type="InterPro" id="IPR036514">
    <property type="entry name" value="SGNH_hydro_sf"/>
</dbReference>
<name>A0A937KEH5_9BACT</name>
<comment type="caution">
    <text evidence="1">The sequence shown here is derived from an EMBL/GenBank/DDBJ whole genome shotgun (WGS) entry which is preliminary data.</text>
</comment>
<organism evidence="1 2">
    <name type="scientific">Fulvivirga marina</name>
    <dbReference type="NCBI Taxonomy" id="2494733"/>
    <lineage>
        <taxon>Bacteria</taxon>
        <taxon>Pseudomonadati</taxon>
        <taxon>Bacteroidota</taxon>
        <taxon>Cytophagia</taxon>
        <taxon>Cytophagales</taxon>
        <taxon>Fulvivirgaceae</taxon>
        <taxon>Fulvivirga</taxon>
    </lineage>
</organism>
<dbReference type="EMBL" id="JAEUGD010000067">
    <property type="protein sequence ID" value="MBL6449599.1"/>
    <property type="molecule type" value="Genomic_DNA"/>
</dbReference>
<keyword evidence="2" id="KW-1185">Reference proteome</keyword>